<evidence type="ECO:0000313" key="2">
    <source>
        <dbReference type="Proteomes" id="UP001276659"/>
    </source>
</evidence>
<keyword evidence="2" id="KW-1185">Reference proteome</keyword>
<dbReference type="Proteomes" id="UP001276659">
    <property type="component" value="Unassembled WGS sequence"/>
</dbReference>
<protein>
    <submittedName>
        <fullName evidence="1">Uncharacterized protein</fullName>
    </submittedName>
</protein>
<name>A0AAD9YWQ8_9LECA</name>
<evidence type="ECO:0000313" key="1">
    <source>
        <dbReference type="EMBL" id="KAK3167025.1"/>
    </source>
</evidence>
<accession>A0AAD9YWQ8</accession>
<dbReference type="PANTHER" id="PTHR46411:SF3">
    <property type="entry name" value="AAA+ ATPASE DOMAIN-CONTAINING PROTEIN"/>
    <property type="match status" value="1"/>
</dbReference>
<dbReference type="PANTHER" id="PTHR46411">
    <property type="entry name" value="FAMILY ATPASE, PUTATIVE-RELATED"/>
    <property type="match status" value="1"/>
</dbReference>
<reference evidence="1" key="1">
    <citation type="submission" date="2022-11" db="EMBL/GenBank/DDBJ databases">
        <title>Chromosomal genome sequence assembly and mating type (MAT) locus characterization of the leprose asexual lichenized fungus Lepraria neglecta (Nyl.) Erichsen.</title>
        <authorList>
            <person name="Allen J.L."/>
            <person name="Pfeffer B."/>
        </authorList>
    </citation>
    <scope>NUCLEOTIDE SEQUENCE</scope>
    <source>
        <strain evidence="1">Allen 5258</strain>
    </source>
</reference>
<organism evidence="1 2">
    <name type="scientific">Lepraria neglecta</name>
    <dbReference type="NCBI Taxonomy" id="209136"/>
    <lineage>
        <taxon>Eukaryota</taxon>
        <taxon>Fungi</taxon>
        <taxon>Dikarya</taxon>
        <taxon>Ascomycota</taxon>
        <taxon>Pezizomycotina</taxon>
        <taxon>Lecanoromycetes</taxon>
        <taxon>OSLEUM clade</taxon>
        <taxon>Lecanoromycetidae</taxon>
        <taxon>Lecanorales</taxon>
        <taxon>Lecanorineae</taxon>
        <taxon>Stereocaulaceae</taxon>
        <taxon>Lepraria</taxon>
    </lineage>
</organism>
<comment type="caution">
    <text evidence="1">The sequence shown here is derived from an EMBL/GenBank/DDBJ whole genome shotgun (WGS) entry which is preliminary data.</text>
</comment>
<dbReference type="AlphaFoldDB" id="A0AAD9YWQ8"/>
<sequence length="163" mass="18526">MKPHYDNVRASEGGEWPDFKDTQLIMYKPQVPGFLLTQKTWARLAVNQIKTTSGGVSTVSLDHLCLTDDDDSNNTKHLIQNLIHNHGKKETEKPPDVPDLPQGFVEGKSKGLPLANRINTFDIAVQSRVNLAVHFTDMSEKQQRRVFNLFLNMIDEKQSKTRI</sequence>
<proteinExistence type="predicted"/>
<dbReference type="EMBL" id="JASNWA010000011">
    <property type="protein sequence ID" value="KAK3167025.1"/>
    <property type="molecule type" value="Genomic_DNA"/>
</dbReference>
<gene>
    <name evidence="1" type="ORF">OEA41_010150</name>
</gene>